<name>A0ABV6NKK8_9BACI</name>
<keyword evidence="2" id="KW-1185">Reference proteome</keyword>
<dbReference type="EMBL" id="JBHLTR010000056">
    <property type="protein sequence ID" value="MFC0561316.1"/>
    <property type="molecule type" value="Genomic_DNA"/>
</dbReference>
<evidence type="ECO:0000313" key="2">
    <source>
        <dbReference type="Proteomes" id="UP001589833"/>
    </source>
</evidence>
<gene>
    <name evidence="1" type="ORF">ACFFH4_20445</name>
</gene>
<reference evidence="1 2" key="1">
    <citation type="submission" date="2024-09" db="EMBL/GenBank/DDBJ databases">
        <authorList>
            <person name="Sun Q."/>
            <person name="Mori K."/>
        </authorList>
    </citation>
    <scope>NUCLEOTIDE SEQUENCE [LARGE SCALE GENOMIC DNA]</scope>
    <source>
        <strain evidence="1 2">NCAIM B.02301</strain>
    </source>
</reference>
<accession>A0ABV6NKK8</accession>
<organism evidence="1 2">
    <name type="scientific">Halalkalibacter alkalisediminis</name>
    <dbReference type="NCBI Taxonomy" id="935616"/>
    <lineage>
        <taxon>Bacteria</taxon>
        <taxon>Bacillati</taxon>
        <taxon>Bacillota</taxon>
        <taxon>Bacilli</taxon>
        <taxon>Bacillales</taxon>
        <taxon>Bacillaceae</taxon>
        <taxon>Halalkalibacter</taxon>
    </lineage>
</organism>
<proteinExistence type="predicted"/>
<sequence>MKSLNVSYFDYNWDRSSCYIEFRYQDVLYRLEHSVEKANSKGAQVLRSGLDSLNELVETLEDLCQIIERGTYKLETWLSGMKKSTLTEKTPILEDTQVRNKSLVKQKYKQEEFIIAAPQSSLVDFDRHKVSQRPVSK</sequence>
<dbReference type="Proteomes" id="UP001589833">
    <property type="component" value="Unassembled WGS sequence"/>
</dbReference>
<protein>
    <submittedName>
        <fullName evidence="1">Uncharacterized protein</fullName>
    </submittedName>
</protein>
<evidence type="ECO:0000313" key="1">
    <source>
        <dbReference type="EMBL" id="MFC0561316.1"/>
    </source>
</evidence>
<comment type="caution">
    <text evidence="1">The sequence shown here is derived from an EMBL/GenBank/DDBJ whole genome shotgun (WGS) entry which is preliminary data.</text>
</comment>